<reference evidence="1" key="1">
    <citation type="submission" date="2013-11" db="EMBL/GenBank/DDBJ databases">
        <title>The Genome Sequence of Phytophthora parasitica CHvinca01.</title>
        <authorList>
            <consortium name="The Broad Institute Genomics Platform"/>
            <person name="Russ C."/>
            <person name="Tyler B."/>
            <person name="Panabieres F."/>
            <person name="Shan W."/>
            <person name="Tripathy S."/>
            <person name="Grunwald N."/>
            <person name="Machado M."/>
            <person name="Johnson C.S."/>
            <person name="Arredondo F."/>
            <person name="Hong C."/>
            <person name="Coffey M."/>
            <person name="Young S.K."/>
            <person name="Zeng Q."/>
            <person name="Gargeya S."/>
            <person name="Fitzgerald M."/>
            <person name="Abouelleil A."/>
            <person name="Alvarado L."/>
            <person name="Chapman S.B."/>
            <person name="Gainer-Dewar J."/>
            <person name="Goldberg J."/>
            <person name="Griggs A."/>
            <person name="Gujja S."/>
            <person name="Hansen M."/>
            <person name="Howarth C."/>
            <person name="Imamovic A."/>
            <person name="Ireland A."/>
            <person name="Larimer J."/>
            <person name="McCowan C."/>
            <person name="Murphy C."/>
            <person name="Pearson M."/>
            <person name="Poon T.W."/>
            <person name="Priest M."/>
            <person name="Roberts A."/>
            <person name="Saif S."/>
            <person name="Shea T."/>
            <person name="Sykes S."/>
            <person name="Wortman J."/>
            <person name="Nusbaum C."/>
            <person name="Birren B."/>
        </authorList>
    </citation>
    <scope>NUCLEOTIDE SEQUENCE [LARGE SCALE GENOMIC DNA]</scope>
    <source>
        <strain evidence="1">CHvinca01</strain>
    </source>
</reference>
<dbReference type="VEuPathDB" id="FungiDB:PPTG_21455"/>
<dbReference type="EMBL" id="KI681597">
    <property type="protein sequence ID" value="ETL85461.1"/>
    <property type="molecule type" value="Genomic_DNA"/>
</dbReference>
<protein>
    <submittedName>
        <fullName evidence="1">Uncharacterized protein</fullName>
    </submittedName>
</protein>
<organism evidence="1">
    <name type="scientific">Phytophthora nicotianae</name>
    <name type="common">Potato buckeye rot agent</name>
    <name type="synonym">Phytophthora parasitica</name>
    <dbReference type="NCBI Taxonomy" id="4792"/>
    <lineage>
        <taxon>Eukaryota</taxon>
        <taxon>Sar</taxon>
        <taxon>Stramenopiles</taxon>
        <taxon>Oomycota</taxon>
        <taxon>Peronosporomycetes</taxon>
        <taxon>Peronosporales</taxon>
        <taxon>Peronosporaceae</taxon>
        <taxon>Phytophthora</taxon>
    </lineage>
</organism>
<evidence type="ECO:0000313" key="1">
    <source>
        <dbReference type="EMBL" id="ETL85461.1"/>
    </source>
</evidence>
<gene>
    <name evidence="1" type="ORF">L917_14988</name>
</gene>
<sequence>MPSARRRCGGWSAVTPLARRIPVQDPLIRTCIADGGGHASIEFIETSALVVVLVKLLIRWTSCRFGAWTLRSLYVYRRAILVTSSEMQEKGLACRKHRWGGPSRTVATCTVHRRLSLEAFSEGVRVCARGIVNAYSLWTPCRGFASPICSTNAEPSSPWRLHLRGGCISVVECSSRVHSGPCTCLSCHLGGRAHRNSRKRLRPALCPVSLQAGMACRTLRE</sequence>
<proteinExistence type="predicted"/>
<dbReference type="AlphaFoldDB" id="W2KJQ1"/>
<dbReference type="Proteomes" id="UP000054423">
    <property type="component" value="Unassembled WGS sequence"/>
</dbReference>
<name>W2KJQ1_PHYNI</name>
<accession>W2KJQ1</accession>